<dbReference type="InterPro" id="IPR018485">
    <property type="entry name" value="FGGY_C"/>
</dbReference>
<feature type="domain" description="Carbohydrate kinase FGGY C-terminal" evidence="5">
    <location>
        <begin position="248"/>
        <end position="435"/>
    </location>
</feature>
<sequence length="438" mass="47406">MRAAGIDIGTTTISGVVLDTEAKKVLKAKTIQNGSFIKAEHEWEQIQDVSVIRTKACALLDELLEEFPDVEGIGLTGQMHGIVYLDNEGECVSPLYTWQDGRGAQPEFDGKSIVQEVYEKTGLTVSTGFGLVTHLYHCRKEIVPEGAATFCSIGDYLGMKLTGRKTPLVHASNAGSFGLNLFDSEKGEFRKAVLEQLGMDTSILPEVTGDVAVLGKYKGIPVTAALGDNQASFLGSVGFRENTILLNMGTGGQISVLSDQLFSGEGIEARPFVNGKYLLVGASLCGGRAYATLEKFFRRFMKRATGNDEPLYGLLEEMAREGKEQSDKMEVSTRFNGTRINPDIRGGITNLSEENFTPEGLTYGVLHGMIKELYDMYQIIYKATGIEVNHLVASGNGLRKNQVLQEISSEMFGAELSLAIYQEEAACGAAVSSAMGVV</sequence>
<accession>A0ABV1I157</accession>
<comment type="similarity">
    <text evidence="1">Belongs to the FGGY kinase family.</text>
</comment>
<dbReference type="InterPro" id="IPR050406">
    <property type="entry name" value="FGGY_Carb_Kinase"/>
</dbReference>
<protein>
    <submittedName>
        <fullName evidence="6">FGGY family carbohydrate kinase</fullName>
    </submittedName>
</protein>
<dbReference type="Pfam" id="PF00370">
    <property type="entry name" value="FGGY_N"/>
    <property type="match status" value="1"/>
</dbReference>
<name>A0ABV1I157_9FIRM</name>
<dbReference type="PANTHER" id="PTHR43095:SF5">
    <property type="entry name" value="XYLULOSE KINASE"/>
    <property type="match status" value="1"/>
</dbReference>
<dbReference type="Proteomes" id="UP001470288">
    <property type="component" value="Unassembled WGS sequence"/>
</dbReference>
<organism evidence="6 7">
    <name type="scientific">Hominiventricola aquisgranensis</name>
    <dbReference type="NCBI Taxonomy" id="3133164"/>
    <lineage>
        <taxon>Bacteria</taxon>
        <taxon>Bacillati</taxon>
        <taxon>Bacillota</taxon>
        <taxon>Clostridia</taxon>
        <taxon>Lachnospirales</taxon>
        <taxon>Lachnospiraceae</taxon>
        <taxon>Hominiventricola</taxon>
    </lineage>
</organism>
<feature type="domain" description="Carbohydrate kinase FGGY N-terminal" evidence="4">
    <location>
        <begin position="5"/>
        <end position="235"/>
    </location>
</feature>
<comment type="caution">
    <text evidence="6">The sequence shown here is derived from an EMBL/GenBank/DDBJ whole genome shotgun (WGS) entry which is preliminary data.</text>
</comment>
<evidence type="ECO:0000259" key="4">
    <source>
        <dbReference type="Pfam" id="PF00370"/>
    </source>
</evidence>
<dbReference type="GO" id="GO:0016301">
    <property type="term" value="F:kinase activity"/>
    <property type="evidence" value="ECO:0007669"/>
    <property type="project" value="UniProtKB-KW"/>
</dbReference>
<dbReference type="Gene3D" id="3.30.420.40">
    <property type="match status" value="2"/>
</dbReference>
<proteinExistence type="inferred from homology"/>
<dbReference type="EMBL" id="JBBMFC010000013">
    <property type="protein sequence ID" value="MEQ2578916.1"/>
    <property type="molecule type" value="Genomic_DNA"/>
</dbReference>
<dbReference type="PANTHER" id="PTHR43095">
    <property type="entry name" value="SUGAR KINASE"/>
    <property type="match status" value="1"/>
</dbReference>
<gene>
    <name evidence="6" type="ORF">WMO62_08695</name>
</gene>
<evidence type="ECO:0000313" key="7">
    <source>
        <dbReference type="Proteomes" id="UP001470288"/>
    </source>
</evidence>
<dbReference type="CDD" id="cd07777">
    <property type="entry name" value="ASKHA_NBD_FGGY_SHK"/>
    <property type="match status" value="1"/>
</dbReference>
<evidence type="ECO:0000259" key="5">
    <source>
        <dbReference type="Pfam" id="PF02782"/>
    </source>
</evidence>
<evidence type="ECO:0000256" key="1">
    <source>
        <dbReference type="ARBA" id="ARBA00009156"/>
    </source>
</evidence>
<keyword evidence="7" id="KW-1185">Reference proteome</keyword>
<dbReference type="InterPro" id="IPR018484">
    <property type="entry name" value="FGGY_N"/>
</dbReference>
<evidence type="ECO:0000256" key="3">
    <source>
        <dbReference type="ARBA" id="ARBA00022777"/>
    </source>
</evidence>
<evidence type="ECO:0000256" key="2">
    <source>
        <dbReference type="ARBA" id="ARBA00022679"/>
    </source>
</evidence>
<dbReference type="Pfam" id="PF02782">
    <property type="entry name" value="FGGY_C"/>
    <property type="match status" value="1"/>
</dbReference>
<dbReference type="RefSeq" id="WP_349144446.1">
    <property type="nucleotide sequence ID" value="NZ_JBBMFC010000013.1"/>
</dbReference>
<evidence type="ECO:0000313" key="6">
    <source>
        <dbReference type="EMBL" id="MEQ2578916.1"/>
    </source>
</evidence>
<dbReference type="InterPro" id="IPR000577">
    <property type="entry name" value="Carb_kinase_FGGY"/>
</dbReference>
<dbReference type="InterPro" id="IPR043129">
    <property type="entry name" value="ATPase_NBD"/>
</dbReference>
<dbReference type="SUPFAM" id="SSF53067">
    <property type="entry name" value="Actin-like ATPase domain"/>
    <property type="match status" value="2"/>
</dbReference>
<reference evidence="6 7" key="1">
    <citation type="submission" date="2024-03" db="EMBL/GenBank/DDBJ databases">
        <title>Human intestinal bacterial collection.</title>
        <authorList>
            <person name="Pauvert C."/>
            <person name="Hitch T.C.A."/>
            <person name="Clavel T."/>
        </authorList>
    </citation>
    <scope>NUCLEOTIDE SEQUENCE [LARGE SCALE GENOMIC DNA]</scope>
    <source>
        <strain evidence="6 7">CLA-AA-H78B</strain>
    </source>
</reference>
<dbReference type="PIRSF" id="PIRSF000538">
    <property type="entry name" value="GlpK"/>
    <property type="match status" value="1"/>
</dbReference>
<keyword evidence="3 6" id="KW-0418">Kinase</keyword>
<keyword evidence="2" id="KW-0808">Transferase</keyword>